<keyword evidence="8" id="KW-1185">Reference proteome</keyword>
<keyword evidence="4" id="KW-0949">S-adenosyl-L-methionine</keyword>
<comment type="similarity">
    <text evidence="1">Belongs to the CFA/CMAS family.</text>
</comment>
<accession>A0AAW5QR59</accession>
<protein>
    <submittedName>
        <fullName evidence="7">Cyclopropane-fatty-acyl-phospholipid synthase family protein</fullName>
    </submittedName>
</protein>
<dbReference type="Pfam" id="PF02353">
    <property type="entry name" value="CMAS"/>
    <property type="match status" value="1"/>
</dbReference>
<keyword evidence="3" id="KW-0808">Transferase</keyword>
<evidence type="ECO:0000313" key="8">
    <source>
        <dbReference type="Proteomes" id="UP001320898"/>
    </source>
</evidence>
<dbReference type="InterPro" id="IPR029063">
    <property type="entry name" value="SAM-dependent_MTases_sf"/>
</dbReference>
<dbReference type="InterPro" id="IPR003333">
    <property type="entry name" value="CMAS"/>
</dbReference>
<evidence type="ECO:0000256" key="5">
    <source>
        <dbReference type="ARBA" id="ARBA00023098"/>
    </source>
</evidence>
<evidence type="ECO:0000256" key="2">
    <source>
        <dbReference type="ARBA" id="ARBA00022603"/>
    </source>
</evidence>
<organism evidence="7 8">
    <name type="scientific">Microbaculum marinisediminis</name>
    <dbReference type="NCBI Taxonomy" id="2931392"/>
    <lineage>
        <taxon>Bacteria</taxon>
        <taxon>Pseudomonadati</taxon>
        <taxon>Pseudomonadota</taxon>
        <taxon>Alphaproteobacteria</taxon>
        <taxon>Hyphomicrobiales</taxon>
        <taxon>Tepidamorphaceae</taxon>
        <taxon>Microbaculum</taxon>
    </lineage>
</organism>
<dbReference type="GO" id="GO:0008168">
    <property type="term" value="F:methyltransferase activity"/>
    <property type="evidence" value="ECO:0007669"/>
    <property type="project" value="UniProtKB-KW"/>
</dbReference>
<evidence type="ECO:0000256" key="1">
    <source>
        <dbReference type="ARBA" id="ARBA00010815"/>
    </source>
</evidence>
<feature type="active site" evidence="6">
    <location>
        <position position="360"/>
    </location>
</feature>
<dbReference type="AlphaFoldDB" id="A0AAW5QR59"/>
<dbReference type="SUPFAM" id="SSF53335">
    <property type="entry name" value="S-adenosyl-L-methionine-dependent methyltransferases"/>
    <property type="match status" value="1"/>
</dbReference>
<keyword evidence="5" id="KW-0443">Lipid metabolism</keyword>
<comment type="caution">
    <text evidence="7">The sequence shown here is derived from an EMBL/GenBank/DDBJ whole genome shotgun (WGS) entry which is preliminary data.</text>
</comment>
<reference evidence="7 8" key="1">
    <citation type="submission" date="2022-04" db="EMBL/GenBank/DDBJ databases">
        <authorList>
            <person name="Ye Y.-Q."/>
            <person name="Du Z.-J."/>
        </authorList>
    </citation>
    <scope>NUCLEOTIDE SEQUENCE [LARGE SCALE GENOMIC DNA]</scope>
    <source>
        <strain evidence="7 8">A6E488</strain>
    </source>
</reference>
<evidence type="ECO:0000313" key="7">
    <source>
        <dbReference type="EMBL" id="MCT8970556.1"/>
    </source>
</evidence>
<dbReference type="PANTHER" id="PTHR43667">
    <property type="entry name" value="CYCLOPROPANE-FATTY-ACYL-PHOSPHOLIPID SYNTHASE"/>
    <property type="match status" value="1"/>
</dbReference>
<dbReference type="Gene3D" id="3.40.50.150">
    <property type="entry name" value="Vaccinia Virus protein VP39"/>
    <property type="match status" value="1"/>
</dbReference>
<gene>
    <name evidence="7" type="ORF">MUB46_01670</name>
</gene>
<dbReference type="PIRSF" id="PIRSF003085">
    <property type="entry name" value="CMAS"/>
    <property type="match status" value="1"/>
</dbReference>
<dbReference type="GO" id="GO:0032259">
    <property type="term" value="P:methylation"/>
    <property type="evidence" value="ECO:0007669"/>
    <property type="project" value="UniProtKB-KW"/>
</dbReference>
<dbReference type="Proteomes" id="UP001320898">
    <property type="component" value="Unassembled WGS sequence"/>
</dbReference>
<sequence length="414" mass="46391">MFAAILRSIVRDGSLCVIDSAGVSHAIGDGSPPVATLRLTSKASEYTLALNPALSVGEAYMDGRLVIEDGSLYDFLDVVARNYGTSGSNPWIDLLERLGRGLKQANPIGRARQNVAHHYDLSSELYDTFLDPDRQYSCAYFANPADTLEVAQERKKLHIAAKLKLDRPGLKVLDIGSGWGGLCLYLAEAFGADVTGVTLSTEQHEHSMQRAAASPAGSRARFELRDYREVEGRFDRIVSVGMFEHVGKKNYAEFFTRVRDLLADDGVGLIHTIGYSDAPAPINPFMRKYIFPGADLPSLSEMVSAVEPTGLLVTDVEILRLHYAETLRHWRERFMARADDAAALYDERFVRMWEFYLVLCEIGFRRRTMVVFQMQLTRRIDVLPMTRDYIARTEENVVVGLPHENPPTKEHAEK</sequence>
<dbReference type="EMBL" id="JALIDZ010000001">
    <property type="protein sequence ID" value="MCT8970556.1"/>
    <property type="molecule type" value="Genomic_DNA"/>
</dbReference>
<evidence type="ECO:0000256" key="4">
    <source>
        <dbReference type="ARBA" id="ARBA00022691"/>
    </source>
</evidence>
<evidence type="ECO:0000256" key="6">
    <source>
        <dbReference type="PIRSR" id="PIRSR003085-1"/>
    </source>
</evidence>
<dbReference type="PANTHER" id="PTHR43667:SF1">
    <property type="entry name" value="CYCLOPROPANE-FATTY-ACYL-PHOSPHOLIPID SYNTHASE"/>
    <property type="match status" value="1"/>
</dbReference>
<dbReference type="CDD" id="cd02440">
    <property type="entry name" value="AdoMet_MTases"/>
    <property type="match status" value="1"/>
</dbReference>
<name>A0AAW5QR59_9HYPH</name>
<dbReference type="GO" id="GO:0008610">
    <property type="term" value="P:lipid biosynthetic process"/>
    <property type="evidence" value="ECO:0007669"/>
    <property type="project" value="InterPro"/>
</dbReference>
<dbReference type="InterPro" id="IPR050723">
    <property type="entry name" value="CFA/CMAS"/>
</dbReference>
<keyword evidence="2" id="KW-0489">Methyltransferase</keyword>
<evidence type="ECO:0000256" key="3">
    <source>
        <dbReference type="ARBA" id="ARBA00022679"/>
    </source>
</evidence>
<proteinExistence type="inferred from homology"/>